<evidence type="ECO:0000256" key="6">
    <source>
        <dbReference type="ARBA" id="ARBA00023242"/>
    </source>
</evidence>
<proteinExistence type="predicted"/>
<protein>
    <submittedName>
        <fullName evidence="10">Zinc finger protein 385D-like</fullName>
    </submittedName>
</protein>
<reference evidence="10" key="1">
    <citation type="submission" date="2025-08" db="UniProtKB">
        <authorList>
            <consortium name="RefSeq"/>
        </authorList>
    </citation>
    <scope>IDENTIFICATION</scope>
    <source>
        <tissue evidence="10">White muscle</tissue>
    </source>
</reference>
<evidence type="ECO:0000256" key="2">
    <source>
        <dbReference type="ARBA" id="ARBA00022723"/>
    </source>
</evidence>
<evidence type="ECO:0000256" key="5">
    <source>
        <dbReference type="ARBA" id="ARBA00022833"/>
    </source>
</evidence>
<feature type="domain" description="C2H2-type" evidence="8">
    <location>
        <begin position="173"/>
        <end position="195"/>
    </location>
</feature>
<dbReference type="InterPro" id="IPR051845">
    <property type="entry name" value="Znf385"/>
</dbReference>
<name>A0A8U0TND4_SALNM</name>
<dbReference type="PANTHER" id="PTHR23067">
    <property type="entry name" value="DOUBLE-STRANDED RNA-BINDING ZINC FINGER PROTEIN"/>
    <property type="match status" value="1"/>
</dbReference>
<dbReference type="Pfam" id="PF12874">
    <property type="entry name" value="zf-met"/>
    <property type="match status" value="3"/>
</dbReference>
<feature type="region of interest" description="Disordered" evidence="7">
    <location>
        <begin position="123"/>
        <end position="144"/>
    </location>
</feature>
<evidence type="ECO:0000313" key="9">
    <source>
        <dbReference type="Proteomes" id="UP000808372"/>
    </source>
</evidence>
<keyword evidence="3" id="KW-0677">Repeat</keyword>
<dbReference type="InterPro" id="IPR036236">
    <property type="entry name" value="Znf_C2H2_sf"/>
</dbReference>
<dbReference type="SMART" id="SM00355">
    <property type="entry name" value="ZnF_C2H2"/>
    <property type="match status" value="3"/>
</dbReference>
<dbReference type="Gene3D" id="3.30.160.60">
    <property type="entry name" value="Classic Zinc Finger"/>
    <property type="match status" value="3"/>
</dbReference>
<dbReference type="KEGG" id="snh:120022034"/>
<dbReference type="RefSeq" id="XP_038821759.1">
    <property type="nucleotide sequence ID" value="XM_038965831.1"/>
</dbReference>
<dbReference type="PANTHER" id="PTHR23067:SF12">
    <property type="entry name" value="ZINC FINGER PROTEIN 385D"/>
    <property type="match status" value="1"/>
</dbReference>
<evidence type="ECO:0000256" key="3">
    <source>
        <dbReference type="ARBA" id="ARBA00022737"/>
    </source>
</evidence>
<dbReference type="InterPro" id="IPR003604">
    <property type="entry name" value="Matrin/U1-like-C_Znf_C2H2"/>
</dbReference>
<feature type="domain" description="C2H2-type" evidence="8">
    <location>
        <begin position="237"/>
        <end position="259"/>
    </location>
</feature>
<feature type="region of interest" description="Disordered" evidence="7">
    <location>
        <begin position="81"/>
        <end position="102"/>
    </location>
</feature>
<keyword evidence="4" id="KW-0863">Zinc-finger</keyword>
<keyword evidence="9" id="KW-1185">Reference proteome</keyword>
<keyword evidence="5" id="KW-0862">Zinc</keyword>
<sequence>MALKTLLPFSLFPGFSEMDRIHKMLIGPGVGLATPPMRKPSSSCVVCRLRFNSESQASSHYSGTKHFKRLKALDPLDCKTRAPDAVSKSPVSPCPVPPSSDYSSTDVTFGPVFSPPSASGVAPSTCSPAVSMETPTDPSLSPCPMVEKEKEMEGAVEEVGESEEEKAKRLLYCSLCKVAVNSSSQLQAHNSGTKHKTMLEARSGDGAIKSFPRSGVKAKLAPPTEVSTGLQNKTFHCEICDVHVNSETQLKQHIKSRRHKDRAAGKPAKPKFSPYGLPPQRNQSVGIALRKEQDLAKPLASCLLQRHLSLAAAAAMATLSPFHLRPAPTPGPALFQIQALPQTLLHPAPGPFRTAHTSVLFSPY</sequence>
<evidence type="ECO:0000256" key="4">
    <source>
        <dbReference type="ARBA" id="ARBA00022771"/>
    </source>
</evidence>
<keyword evidence="6" id="KW-0539">Nucleus</keyword>
<evidence type="ECO:0000313" key="10">
    <source>
        <dbReference type="RefSeq" id="XP_038821759.1"/>
    </source>
</evidence>
<dbReference type="FunFam" id="3.30.160.60:FF:000293">
    <property type="entry name" value="zinc finger protein 385B isoform X3"/>
    <property type="match status" value="1"/>
</dbReference>
<dbReference type="AlphaFoldDB" id="A0A8U0TND4"/>
<keyword evidence="2" id="KW-0479">Metal-binding</keyword>
<evidence type="ECO:0000256" key="7">
    <source>
        <dbReference type="SAM" id="MobiDB-lite"/>
    </source>
</evidence>
<evidence type="ECO:0000256" key="1">
    <source>
        <dbReference type="ARBA" id="ARBA00004123"/>
    </source>
</evidence>
<comment type="subcellular location">
    <subcellularLocation>
        <location evidence="1">Nucleus</location>
    </subcellularLocation>
</comment>
<accession>A0A8U0TND4</accession>
<evidence type="ECO:0000259" key="8">
    <source>
        <dbReference type="PROSITE" id="PS00028"/>
    </source>
</evidence>
<dbReference type="PROSITE" id="PS00028">
    <property type="entry name" value="ZINC_FINGER_C2H2_1"/>
    <property type="match status" value="2"/>
</dbReference>
<dbReference type="GO" id="GO:0003676">
    <property type="term" value="F:nucleic acid binding"/>
    <property type="evidence" value="ECO:0007669"/>
    <property type="project" value="InterPro"/>
</dbReference>
<feature type="compositionally biased region" description="Polar residues" evidence="7">
    <location>
        <begin position="123"/>
        <end position="139"/>
    </location>
</feature>
<dbReference type="FunFam" id="3.30.160.60:FF:000983">
    <property type="entry name" value="zinc finger protein 385B isoform X1"/>
    <property type="match status" value="1"/>
</dbReference>
<feature type="compositionally biased region" description="Basic residues" evidence="7">
    <location>
        <begin position="252"/>
        <end position="261"/>
    </location>
</feature>
<organism evidence="9 10">
    <name type="scientific">Salvelinus namaycush</name>
    <name type="common">Lake trout</name>
    <name type="synonym">Salmo namaycush</name>
    <dbReference type="NCBI Taxonomy" id="8040"/>
    <lineage>
        <taxon>Eukaryota</taxon>
        <taxon>Metazoa</taxon>
        <taxon>Chordata</taxon>
        <taxon>Craniata</taxon>
        <taxon>Vertebrata</taxon>
        <taxon>Euteleostomi</taxon>
        <taxon>Actinopterygii</taxon>
        <taxon>Neopterygii</taxon>
        <taxon>Teleostei</taxon>
        <taxon>Protacanthopterygii</taxon>
        <taxon>Salmoniformes</taxon>
        <taxon>Salmonidae</taxon>
        <taxon>Salmoninae</taxon>
        <taxon>Salvelinus</taxon>
    </lineage>
</organism>
<dbReference type="GeneID" id="120022034"/>
<gene>
    <name evidence="10" type="primary">LOC120022034</name>
</gene>
<dbReference type="InterPro" id="IPR013087">
    <property type="entry name" value="Znf_C2H2_type"/>
</dbReference>
<dbReference type="GO" id="GO:0005634">
    <property type="term" value="C:nucleus"/>
    <property type="evidence" value="ECO:0007669"/>
    <property type="project" value="UniProtKB-SubCell"/>
</dbReference>
<feature type="region of interest" description="Disordered" evidence="7">
    <location>
        <begin position="251"/>
        <end position="279"/>
    </location>
</feature>
<dbReference type="SUPFAM" id="SSF57667">
    <property type="entry name" value="beta-beta-alpha zinc fingers"/>
    <property type="match status" value="3"/>
</dbReference>
<dbReference type="GO" id="GO:0008270">
    <property type="term" value="F:zinc ion binding"/>
    <property type="evidence" value="ECO:0007669"/>
    <property type="project" value="UniProtKB-KW"/>
</dbReference>
<dbReference type="Proteomes" id="UP000808372">
    <property type="component" value="Chromosome 27"/>
</dbReference>
<dbReference type="SMART" id="SM00451">
    <property type="entry name" value="ZnF_U1"/>
    <property type="match status" value="3"/>
</dbReference>